<dbReference type="Proteomes" id="UP001054945">
    <property type="component" value="Unassembled WGS sequence"/>
</dbReference>
<organism evidence="1 2">
    <name type="scientific">Caerostris extrusa</name>
    <name type="common">Bark spider</name>
    <name type="synonym">Caerostris bankana</name>
    <dbReference type="NCBI Taxonomy" id="172846"/>
    <lineage>
        <taxon>Eukaryota</taxon>
        <taxon>Metazoa</taxon>
        <taxon>Ecdysozoa</taxon>
        <taxon>Arthropoda</taxon>
        <taxon>Chelicerata</taxon>
        <taxon>Arachnida</taxon>
        <taxon>Araneae</taxon>
        <taxon>Araneomorphae</taxon>
        <taxon>Entelegynae</taxon>
        <taxon>Araneoidea</taxon>
        <taxon>Araneidae</taxon>
        <taxon>Caerostris</taxon>
    </lineage>
</organism>
<accession>A0AAV4W852</accession>
<reference evidence="1 2" key="1">
    <citation type="submission" date="2021-06" db="EMBL/GenBank/DDBJ databases">
        <title>Caerostris extrusa draft genome.</title>
        <authorList>
            <person name="Kono N."/>
            <person name="Arakawa K."/>
        </authorList>
    </citation>
    <scope>NUCLEOTIDE SEQUENCE [LARGE SCALE GENOMIC DNA]</scope>
</reference>
<evidence type="ECO:0000313" key="2">
    <source>
        <dbReference type="Proteomes" id="UP001054945"/>
    </source>
</evidence>
<sequence>MNGCTSLTSVVSDLALRAPRGTWGGACSRQPAPPSTRPAWGRASSRLSVPWERSAASSLHTALLCYTQKLAGLRSPRLYTRAILARTPATRTAIWWLKAQMKWVYWKEMIQSSVGRNAIKICKLIQLPALFFY</sequence>
<protein>
    <submittedName>
        <fullName evidence="1">Uncharacterized protein</fullName>
    </submittedName>
</protein>
<proteinExistence type="predicted"/>
<keyword evidence="2" id="KW-1185">Reference proteome</keyword>
<gene>
    <name evidence="1" type="ORF">CEXT_42371</name>
</gene>
<evidence type="ECO:0000313" key="1">
    <source>
        <dbReference type="EMBL" id="GIY78403.1"/>
    </source>
</evidence>
<dbReference type="EMBL" id="BPLR01015754">
    <property type="protein sequence ID" value="GIY78403.1"/>
    <property type="molecule type" value="Genomic_DNA"/>
</dbReference>
<comment type="caution">
    <text evidence="1">The sequence shown here is derived from an EMBL/GenBank/DDBJ whole genome shotgun (WGS) entry which is preliminary data.</text>
</comment>
<dbReference type="AlphaFoldDB" id="A0AAV4W852"/>
<name>A0AAV4W852_CAEEX</name>